<dbReference type="GO" id="GO:0005886">
    <property type="term" value="C:plasma membrane"/>
    <property type="evidence" value="ECO:0007669"/>
    <property type="project" value="InterPro"/>
</dbReference>
<accession>A0A833PBY7</accession>
<name>A0A833PBY7_ACIBZ</name>
<feature type="domain" description="Translocation and assembly module TamB C-terminal" evidence="7">
    <location>
        <begin position="1166"/>
        <end position="1513"/>
    </location>
</feature>
<gene>
    <name evidence="8" type="primary">tamB</name>
    <name evidence="8" type="ORF">GAK29_04151</name>
</gene>
<protein>
    <submittedName>
        <fullName evidence="8">Translocation and assembly module subunit TamB</fullName>
    </submittedName>
</protein>
<sequence length="1513" mass="165101">MADEEHQDVQNEQQNDQPKQELTPKKRNLLRNILMSLLLVIILLVAALAVMFSTDKGSKFLLDRVAASQKIIAYQYESGNLLQGIILKNVLVTLSAVDVKIDRADISLGWRAILNKEIHLSHADVNNLRIISKSPPSDEPFKFSEIKLPFVLRLDKADVDHLQFQTSSSKVDINDIHLENALWSGTALKFENSKMDMGYLSVKDATGNMDFKQGDYPLNAKAILNLPSLKSINVEDIYVHARGSLAKIKAGVATKTPDLLTGWAVIQPMQHDVPMNGALIFKDYHWPLMLDQALLSKNGIAKFKGDVKGLNLELNTDISGKNIPQGQYTALAHTDLVNQLNINNLNGQLMGGAINLTGLVGWHDVVHWDVQGRLDRINPKDKVIPQAIQDFLPASLDAKIGSVGELKQGMHLTANLDFDKYESWKVKLDQAEQKGQKPEPMLLGVNWSNIDRAVPYVGWLSSEQGQVNVALVEGQQNIHVATVVRQHEKGSLPAGKYNAQVDLKGNDLHIPAFEYMATKGSLSGNAVVELPTEKRQLKWNALLNAKDFNPQSVIATAPVDLLNGQIKANGYAKPNQQLINLDAINLTGRIANQANAETIQLTGKSTAAIIFNDAKAGGAFKGFAVNYDGALNASQMKQGSGLLKIGVAGTPELIKISELQHDGVAGKILANGLVHISNGIGWDINASLVRFKPQYFVSSVRGEVSGNVKSQGNWSDRLKKINIQQLNVAGMINNKPLRGRGNLAVVLNSDLKGLMPQQFEANNLFLSYANNQVQASGNAQNLRLKINAPALYELYPGLRGTAHGYLNLQAQPRLSATANLAVDDFRFNDSLSIKKLSLKGELPTSETVLSKMVAQLETLRSGNREIQHAGITLSGTRKAHLLQLQAWNYYSKFYVQFAGGFNAQNDWLGQVQKGEFDSVRAHLLQQQHAPVIFNAAKTELYVGQHCWLSQQSQLCFDQPVRASQKHGNVSFVTKNLDLNDFAAFMPEGLALTGKLNGYAKASWAQGQQPKLDAKLVTRNGQIGIAVEDPNDPSTSMNYDEASIIAKSIKDGLLLRTDLKAPNVGTGYASVIVNPYVDAKPMRGEIAFNEVQLKILKPFIADVRKLDGTLSLAGKINGTLTRPLFDGEMRLKNGEISMISLPVNLNNVQLYTSIRQDVATINGAFNSGRGVGKITGSVDWKNDPHVQMRLTGDQLLIRQAPLITAIVDTDMELDALPLSKKITVKGKIDVPRALISMPESSATVVNVSPDVRIVKEGQNQLAVLKAAKPWAIRADVSVNLGDKVIFQGFNSRIPLVGRLYLSQRGLETAMRANGAIGVSQKVTVEAYGQRLDLNRAIARFNGPLSNPTLDVDTNKSISGSTVGLRVTGTASSPNIQVYNDAGLSDQEAMNALITGRINEGSSGLSNAEGFKSDVNNTIAAAGISLGLGGTRAFTNQIGRTFGLSGLSFDAHGTGDDTQVSLTGYITPDLYIRYGVGVFTPVNKLTLRYQMNKRLYLEASQSLEKAIDLFYHWRF</sequence>
<feature type="region of interest" description="Disordered" evidence="5">
    <location>
        <begin position="1"/>
        <end position="22"/>
    </location>
</feature>
<evidence type="ECO:0000313" key="9">
    <source>
        <dbReference type="Proteomes" id="UP000490535"/>
    </source>
</evidence>
<comment type="subcellular location">
    <subcellularLocation>
        <location evidence="1">Membrane</location>
        <topology evidence="1">Single-pass membrane protein</topology>
    </subcellularLocation>
</comment>
<feature type="transmembrane region" description="Helical" evidence="6">
    <location>
        <begin position="29"/>
        <end position="52"/>
    </location>
</feature>
<proteinExistence type="predicted"/>
<evidence type="ECO:0000256" key="3">
    <source>
        <dbReference type="ARBA" id="ARBA00022989"/>
    </source>
</evidence>
<evidence type="ECO:0000256" key="2">
    <source>
        <dbReference type="ARBA" id="ARBA00022692"/>
    </source>
</evidence>
<dbReference type="PANTHER" id="PTHR36985:SF1">
    <property type="entry name" value="TRANSLOCATION AND ASSEMBLY MODULE SUBUNIT TAMB"/>
    <property type="match status" value="1"/>
</dbReference>
<reference evidence="9" key="1">
    <citation type="journal article" date="2020" name="MBio">
        <title>Horizontal gene transfer to a defensive symbiont with a reduced genome amongst a multipartite beetle microbiome.</title>
        <authorList>
            <person name="Waterworth S.C."/>
            <person name="Florez L.V."/>
            <person name="Rees E.R."/>
            <person name="Hertweck C."/>
            <person name="Kaltenpoth M."/>
            <person name="Kwan J.C."/>
        </authorList>
    </citation>
    <scope>NUCLEOTIDE SEQUENCE [LARGE SCALE GENOMIC DNA]</scope>
</reference>
<evidence type="ECO:0000256" key="1">
    <source>
        <dbReference type="ARBA" id="ARBA00004167"/>
    </source>
</evidence>
<dbReference type="Pfam" id="PF04357">
    <property type="entry name" value="TamB"/>
    <property type="match status" value="1"/>
</dbReference>
<comment type="caution">
    <text evidence="8">The sequence shown here is derived from an EMBL/GenBank/DDBJ whole genome shotgun (WGS) entry which is preliminary data.</text>
</comment>
<dbReference type="PANTHER" id="PTHR36985">
    <property type="entry name" value="TRANSLOCATION AND ASSEMBLY MODULE SUBUNIT TAMB"/>
    <property type="match status" value="1"/>
</dbReference>
<dbReference type="EMBL" id="WNDP01000165">
    <property type="protein sequence ID" value="KAF1018687.1"/>
    <property type="molecule type" value="Genomic_DNA"/>
</dbReference>
<keyword evidence="2 6" id="KW-0812">Transmembrane</keyword>
<dbReference type="GO" id="GO:0009306">
    <property type="term" value="P:protein secretion"/>
    <property type="evidence" value="ECO:0007669"/>
    <property type="project" value="InterPro"/>
</dbReference>
<dbReference type="InterPro" id="IPR007452">
    <property type="entry name" value="TamB_C"/>
</dbReference>
<evidence type="ECO:0000256" key="6">
    <source>
        <dbReference type="SAM" id="Phobius"/>
    </source>
</evidence>
<evidence type="ECO:0000256" key="4">
    <source>
        <dbReference type="ARBA" id="ARBA00023136"/>
    </source>
</evidence>
<organism evidence="8 9">
    <name type="scientific">Acinetobacter bereziniae</name>
    <name type="common">Acinetobacter genomosp. 10</name>
    <dbReference type="NCBI Taxonomy" id="106648"/>
    <lineage>
        <taxon>Bacteria</taxon>
        <taxon>Pseudomonadati</taxon>
        <taxon>Pseudomonadota</taxon>
        <taxon>Gammaproteobacteria</taxon>
        <taxon>Moraxellales</taxon>
        <taxon>Moraxellaceae</taxon>
        <taxon>Acinetobacter</taxon>
    </lineage>
</organism>
<evidence type="ECO:0000256" key="5">
    <source>
        <dbReference type="SAM" id="MobiDB-lite"/>
    </source>
</evidence>
<dbReference type="Proteomes" id="UP000490535">
    <property type="component" value="Unassembled WGS sequence"/>
</dbReference>
<keyword evidence="3 6" id="KW-1133">Transmembrane helix</keyword>
<evidence type="ECO:0000313" key="8">
    <source>
        <dbReference type="EMBL" id="KAF1018687.1"/>
    </source>
</evidence>
<keyword evidence="4 6" id="KW-0472">Membrane</keyword>
<dbReference type="GO" id="GO:0097347">
    <property type="term" value="C:TAM protein secretion complex"/>
    <property type="evidence" value="ECO:0007669"/>
    <property type="project" value="TreeGrafter"/>
</dbReference>
<evidence type="ECO:0000259" key="7">
    <source>
        <dbReference type="Pfam" id="PF04357"/>
    </source>
</evidence>